<protein>
    <recommendedName>
        <fullName evidence="4">Integral membrane protein</fullName>
    </recommendedName>
</protein>
<evidence type="ECO:0000313" key="2">
    <source>
        <dbReference type="EMBL" id="MBO3083672.1"/>
    </source>
</evidence>
<feature type="transmembrane region" description="Helical" evidence="1">
    <location>
        <begin position="38"/>
        <end position="55"/>
    </location>
</feature>
<proteinExistence type="predicted"/>
<gene>
    <name evidence="2" type="ORF">J4035_03390</name>
</gene>
<dbReference type="Proteomes" id="UP000678317">
    <property type="component" value="Unassembled WGS sequence"/>
</dbReference>
<accession>A0ABS3SDF1</accession>
<keyword evidence="1" id="KW-0812">Transmembrane</keyword>
<keyword evidence="3" id="KW-1185">Reference proteome</keyword>
<sequence length="138" mass="13783">MWAEEVRVPRPGTGAGAFLGWVLLGAGVGAGLGLGVRAGLFVALGLLAVGGVLVVRQGPRPAQLGVLSGLSALPLAIAWLNRHGPGEYCSGGVTGASACVAQANPWPFVLVGAALVVVGLAAFRRTARPPGRLTGSRQ</sequence>
<feature type="transmembrane region" description="Helical" evidence="1">
    <location>
        <begin position="12"/>
        <end position="32"/>
    </location>
</feature>
<organism evidence="2 3">
    <name type="scientific">Cellulomonas fengjieae</name>
    <dbReference type="NCBI Taxonomy" id="2819978"/>
    <lineage>
        <taxon>Bacteria</taxon>
        <taxon>Bacillati</taxon>
        <taxon>Actinomycetota</taxon>
        <taxon>Actinomycetes</taxon>
        <taxon>Micrococcales</taxon>
        <taxon>Cellulomonadaceae</taxon>
        <taxon>Cellulomonas</taxon>
    </lineage>
</organism>
<dbReference type="EMBL" id="JAGFBM010000001">
    <property type="protein sequence ID" value="MBO3083672.1"/>
    <property type="molecule type" value="Genomic_DNA"/>
</dbReference>
<evidence type="ECO:0008006" key="4">
    <source>
        <dbReference type="Google" id="ProtNLM"/>
    </source>
</evidence>
<keyword evidence="1" id="KW-0472">Membrane</keyword>
<comment type="caution">
    <text evidence="2">The sequence shown here is derived from an EMBL/GenBank/DDBJ whole genome shotgun (WGS) entry which is preliminary data.</text>
</comment>
<evidence type="ECO:0000313" key="3">
    <source>
        <dbReference type="Proteomes" id="UP000678317"/>
    </source>
</evidence>
<reference evidence="2 3" key="1">
    <citation type="submission" date="2021-03" db="EMBL/GenBank/DDBJ databases">
        <title>novel species in genus Cellulomonas.</title>
        <authorList>
            <person name="Zhang G."/>
        </authorList>
    </citation>
    <scope>NUCLEOTIDE SEQUENCE [LARGE SCALE GENOMIC DNA]</scope>
    <source>
        <strain evidence="3">zg-ZUI188</strain>
    </source>
</reference>
<keyword evidence="1" id="KW-1133">Transmembrane helix</keyword>
<dbReference type="RefSeq" id="WP_208288491.1">
    <property type="nucleotide sequence ID" value="NZ_CP074404.1"/>
</dbReference>
<feature type="transmembrane region" description="Helical" evidence="1">
    <location>
        <begin position="62"/>
        <end position="80"/>
    </location>
</feature>
<evidence type="ECO:0000256" key="1">
    <source>
        <dbReference type="SAM" id="Phobius"/>
    </source>
</evidence>
<name>A0ABS3SDF1_9CELL</name>
<feature type="transmembrane region" description="Helical" evidence="1">
    <location>
        <begin position="106"/>
        <end position="123"/>
    </location>
</feature>